<dbReference type="GeneID" id="90593613"/>
<dbReference type="GO" id="GO:0032784">
    <property type="term" value="P:regulation of DNA-templated transcription elongation"/>
    <property type="evidence" value="ECO:0007669"/>
    <property type="project" value="InterPro"/>
</dbReference>
<sequence>MKYGSLVLEESEFIAIKNHLENNLSIEDYAHKNALELLAQNMGIAMVLNTADIPFDIVTINSTIKVTGASGVHQTFTIVPPEQSNAKQHKVSVISSLGASVIGRAVGDRISFGLPGEMMSLVIEKVIQPNQANKITPKVSTI</sequence>
<proteinExistence type="predicted"/>
<evidence type="ECO:0000313" key="3">
    <source>
        <dbReference type="EMBL" id="SEC10943.1"/>
    </source>
</evidence>
<keyword evidence="3" id="KW-0418">Kinase</keyword>
<dbReference type="Proteomes" id="UP000183038">
    <property type="component" value="Unassembled WGS sequence"/>
</dbReference>
<evidence type="ECO:0000259" key="1">
    <source>
        <dbReference type="Pfam" id="PF01272"/>
    </source>
</evidence>
<dbReference type="GO" id="GO:0003677">
    <property type="term" value="F:DNA binding"/>
    <property type="evidence" value="ECO:0007669"/>
    <property type="project" value="InterPro"/>
</dbReference>
<dbReference type="Proteomes" id="UP000199574">
    <property type="component" value="Chromosome I"/>
</dbReference>
<dbReference type="PANTHER" id="PTHR30437:SF4">
    <property type="entry name" value="TRANSCRIPTION ELONGATION FACTOR GREA"/>
    <property type="match status" value="1"/>
</dbReference>
<dbReference type="AlphaFoldDB" id="A0A1H4PU29"/>
<keyword evidence="3" id="KW-0808">Transferase</keyword>
<dbReference type="GO" id="GO:0016301">
    <property type="term" value="F:kinase activity"/>
    <property type="evidence" value="ECO:0007669"/>
    <property type="project" value="UniProtKB-KW"/>
</dbReference>
<dbReference type="InterPro" id="IPR023459">
    <property type="entry name" value="Tscrpt_elong_fac_GreA/B_fam"/>
</dbReference>
<dbReference type="EMBL" id="LT629754">
    <property type="protein sequence ID" value="SDS81495.1"/>
    <property type="molecule type" value="Genomic_DNA"/>
</dbReference>
<dbReference type="Gene3D" id="3.10.50.30">
    <property type="entry name" value="Transcription elongation factor, GreA/GreB, C-terminal domain"/>
    <property type="match status" value="1"/>
</dbReference>
<name>A0A1H4PU29_9FLAO</name>
<dbReference type="Pfam" id="PF01272">
    <property type="entry name" value="GreA_GreB"/>
    <property type="match status" value="1"/>
</dbReference>
<dbReference type="GO" id="GO:0006354">
    <property type="term" value="P:DNA-templated transcription elongation"/>
    <property type="evidence" value="ECO:0007669"/>
    <property type="project" value="TreeGrafter"/>
</dbReference>
<evidence type="ECO:0000313" key="2">
    <source>
        <dbReference type="EMBL" id="SDS81495.1"/>
    </source>
</evidence>
<accession>A0A1H4PU29</accession>
<reference evidence="2 5" key="1">
    <citation type="submission" date="2016-10" db="EMBL/GenBank/DDBJ databases">
        <authorList>
            <person name="Varghese N."/>
            <person name="Submissions S."/>
        </authorList>
    </citation>
    <scope>NUCLEOTIDE SEQUENCE [LARGE SCALE GENOMIC DNA]</scope>
    <source>
        <strain evidence="2 5">MAR_2009_60</strain>
    </source>
</reference>
<dbReference type="GO" id="GO:0070063">
    <property type="term" value="F:RNA polymerase binding"/>
    <property type="evidence" value="ECO:0007669"/>
    <property type="project" value="InterPro"/>
</dbReference>
<keyword evidence="5" id="KW-1185">Reference proteome</keyword>
<dbReference type="RefSeq" id="WP_074672936.1">
    <property type="nucleotide sequence ID" value="NZ_CAJQES010000010.1"/>
</dbReference>
<dbReference type="InterPro" id="IPR036953">
    <property type="entry name" value="GreA/GreB_C_sf"/>
</dbReference>
<evidence type="ECO:0000313" key="5">
    <source>
        <dbReference type="Proteomes" id="UP000199574"/>
    </source>
</evidence>
<dbReference type="SUPFAM" id="SSF54534">
    <property type="entry name" value="FKBP-like"/>
    <property type="match status" value="1"/>
</dbReference>
<gene>
    <name evidence="3" type="ORF">SAMN05192540_2378</name>
    <name evidence="2" type="ORF">SAMN05192545_2123</name>
</gene>
<dbReference type="InterPro" id="IPR001437">
    <property type="entry name" value="Tscrpt_elong_fac_GreA/B_C"/>
</dbReference>
<dbReference type="PANTHER" id="PTHR30437">
    <property type="entry name" value="TRANSCRIPTION ELONGATION FACTOR GREA"/>
    <property type="match status" value="1"/>
</dbReference>
<dbReference type="EMBL" id="FNTB01000001">
    <property type="protein sequence ID" value="SEC10943.1"/>
    <property type="molecule type" value="Genomic_DNA"/>
</dbReference>
<feature type="domain" description="Transcription elongation factor GreA/GreB C-terminal" evidence="1">
    <location>
        <begin position="56"/>
        <end position="126"/>
    </location>
</feature>
<dbReference type="OrthoDB" id="1433751at2"/>
<evidence type="ECO:0000313" key="4">
    <source>
        <dbReference type="Proteomes" id="UP000183038"/>
    </source>
</evidence>
<organism evidence="3 4">
    <name type="scientific">Maribacter dokdonensis</name>
    <dbReference type="NCBI Taxonomy" id="320912"/>
    <lineage>
        <taxon>Bacteria</taxon>
        <taxon>Pseudomonadati</taxon>
        <taxon>Bacteroidota</taxon>
        <taxon>Flavobacteriia</taxon>
        <taxon>Flavobacteriales</taxon>
        <taxon>Flavobacteriaceae</taxon>
        <taxon>Maribacter</taxon>
    </lineage>
</organism>
<protein>
    <submittedName>
        <fullName evidence="3">Regulator of nucleoside diphosphate kinase</fullName>
    </submittedName>
</protein>
<reference evidence="3 4" key="2">
    <citation type="submission" date="2016-10" db="EMBL/GenBank/DDBJ databases">
        <authorList>
            <person name="de Groot N.N."/>
        </authorList>
    </citation>
    <scope>NUCLEOTIDE SEQUENCE [LARGE SCALE GENOMIC DNA]</scope>
    <source>
        <strain evidence="3 4">MAR_2009_71</strain>
    </source>
</reference>